<protein>
    <recommendedName>
        <fullName evidence="1">NADPH-dependent FMN reductase-like domain-containing protein</fullName>
    </recommendedName>
</protein>
<dbReference type="EMBL" id="LAZR01021499">
    <property type="protein sequence ID" value="KKL85107.1"/>
    <property type="molecule type" value="Genomic_DNA"/>
</dbReference>
<dbReference type="Gene3D" id="3.40.50.360">
    <property type="match status" value="1"/>
</dbReference>
<proteinExistence type="predicted"/>
<dbReference type="InterPro" id="IPR029039">
    <property type="entry name" value="Flavoprotein-like_sf"/>
</dbReference>
<evidence type="ECO:0000313" key="2">
    <source>
        <dbReference type="EMBL" id="KKL85107.1"/>
    </source>
</evidence>
<feature type="non-terminal residue" evidence="2">
    <location>
        <position position="1"/>
    </location>
</feature>
<comment type="caution">
    <text evidence="2">The sequence shown here is derived from an EMBL/GenBank/DDBJ whole genome shotgun (WGS) entry which is preliminary data.</text>
</comment>
<feature type="domain" description="NADPH-dependent FMN reductase-like" evidence="1">
    <location>
        <begin position="2"/>
        <end position="107"/>
    </location>
</feature>
<dbReference type="SUPFAM" id="SSF52218">
    <property type="entry name" value="Flavoproteins"/>
    <property type="match status" value="1"/>
</dbReference>
<dbReference type="Pfam" id="PF03358">
    <property type="entry name" value="FMN_red"/>
    <property type="match status" value="1"/>
</dbReference>
<organism evidence="2">
    <name type="scientific">marine sediment metagenome</name>
    <dbReference type="NCBI Taxonomy" id="412755"/>
    <lineage>
        <taxon>unclassified sequences</taxon>
        <taxon>metagenomes</taxon>
        <taxon>ecological metagenomes</taxon>
    </lineage>
</organism>
<evidence type="ECO:0000259" key="1">
    <source>
        <dbReference type="Pfam" id="PF03358"/>
    </source>
</evidence>
<gene>
    <name evidence="2" type="ORF">LCGC14_1958020</name>
</gene>
<dbReference type="InterPro" id="IPR005025">
    <property type="entry name" value="FMN_Rdtase-like_dom"/>
</dbReference>
<sequence length="228" mass="25468">GLTDQLVTRALEGAESAGLETKKVHLADFEIPFYSEEAKCPQELSRMCEEANALVIGAPVYYGDISGLTKDFMDIVSISNANGKYGLGISIAGGTGKGLCLAVQSIYSFFYHRQIRGIDPTPVSRFNFKKIQERLYASGKKLAELSQEAKPFQDLWDRIEHYEKLPYLKHTFLDEILLLVEQLIDISANKPALPKAKQEYEIAKSLIAGGKRSESARYAVKAYDILYF</sequence>
<name>A0A0F9ICI7_9ZZZZ</name>
<dbReference type="AlphaFoldDB" id="A0A0F9ICI7"/>
<reference evidence="2" key="1">
    <citation type="journal article" date="2015" name="Nature">
        <title>Complex archaea that bridge the gap between prokaryotes and eukaryotes.</title>
        <authorList>
            <person name="Spang A."/>
            <person name="Saw J.H."/>
            <person name="Jorgensen S.L."/>
            <person name="Zaremba-Niedzwiedzka K."/>
            <person name="Martijn J."/>
            <person name="Lind A.E."/>
            <person name="van Eijk R."/>
            <person name="Schleper C."/>
            <person name="Guy L."/>
            <person name="Ettema T.J."/>
        </authorList>
    </citation>
    <scope>NUCLEOTIDE SEQUENCE</scope>
</reference>
<dbReference type="GO" id="GO:0016491">
    <property type="term" value="F:oxidoreductase activity"/>
    <property type="evidence" value="ECO:0007669"/>
    <property type="project" value="InterPro"/>
</dbReference>
<accession>A0A0F9ICI7</accession>